<evidence type="ECO:0000256" key="1">
    <source>
        <dbReference type="ARBA" id="ARBA00022806"/>
    </source>
</evidence>
<accession>A0A177WEW0</accession>
<keyword evidence="1" id="KW-0347">Helicase</keyword>
<dbReference type="eggNOG" id="ENOG502QT4U">
    <property type="taxonomic scope" value="Eukaryota"/>
</dbReference>
<name>A0A177WEW0_BATDL</name>
<dbReference type="GO" id="GO:0032042">
    <property type="term" value="P:mitochondrial DNA metabolic process"/>
    <property type="evidence" value="ECO:0007669"/>
    <property type="project" value="TreeGrafter"/>
</dbReference>
<dbReference type="InterPro" id="IPR027417">
    <property type="entry name" value="P-loop_NTPase"/>
</dbReference>
<evidence type="ECO:0000313" key="5">
    <source>
        <dbReference type="Proteomes" id="UP000077115"/>
    </source>
</evidence>
<dbReference type="GO" id="GO:0000403">
    <property type="term" value="F:Y-form DNA binding"/>
    <property type="evidence" value="ECO:0007669"/>
    <property type="project" value="TreeGrafter"/>
</dbReference>
<dbReference type="GO" id="GO:0070125">
    <property type="term" value="P:mitochondrial translational elongation"/>
    <property type="evidence" value="ECO:0007669"/>
    <property type="project" value="TreeGrafter"/>
</dbReference>
<keyword evidence="1" id="KW-0378">Hydrolase</keyword>
<dbReference type="SUPFAM" id="SSF52540">
    <property type="entry name" value="P-loop containing nucleoside triphosphate hydrolases"/>
    <property type="match status" value="1"/>
</dbReference>
<organism evidence="4 5">
    <name type="scientific">Batrachochytrium dendrobatidis (strain JEL423)</name>
    <dbReference type="NCBI Taxonomy" id="403673"/>
    <lineage>
        <taxon>Eukaryota</taxon>
        <taxon>Fungi</taxon>
        <taxon>Fungi incertae sedis</taxon>
        <taxon>Chytridiomycota</taxon>
        <taxon>Chytridiomycota incertae sedis</taxon>
        <taxon>Chytridiomycetes</taxon>
        <taxon>Rhizophydiales</taxon>
        <taxon>Rhizophydiales incertae sedis</taxon>
        <taxon>Batrachochytrium</taxon>
    </lineage>
</organism>
<sequence>MFEAGVQRTAVSLPVGSGKTVIFANLIPQLKSTLPSATKTLVLAHREELIDQAHAQVQRHCPHLKVSIDRGNIKPWMDADVIIASVQSIGRENGFRIKAYDPKLFKCIIIDEAHHASAPTYNRVLEYMGAFDPESHMRVWGCSGTLRRNDGQSLHPTFLSIAYAQPITTMITEGWLCDVDVKQVQTQIDIVGVRTNPTSGDYSLPLLSAAVNTPERNLTIAQLYLNEAASANCKSTLVFAVDIAHINDLVEAFQKKGIPAIGVHGNTPLHTRQKIIKEFSNGNIPVLINCGIVTEGVDIPRIDCVMLARPTKSSGLLQQMLGRGMRKFEGKTIKEMSSIMERLESKHLDLDVLSQMSTFEELKEYDQIVGSQYDGVNHLGYSLKPFLDPFSLVIKEDEDQYLKKLSRFAWTRVATQKWVLSTNVGSSALILEKKDKIYICTYIQNKTDRRKNPRKKNIVVQSDTLMHAFKGSDTFITKTLGYTHSMQLGWNAPWRNSKATPKQIQFANQIGISKYVDLNGLSRGDLMVLLTRRQFGAIGAAKKAQVEDRRQNTMKNPTGSQHDPLLAVPVGAAL</sequence>
<dbReference type="SMART" id="SM00490">
    <property type="entry name" value="HELICc"/>
    <property type="match status" value="1"/>
</dbReference>
<dbReference type="GO" id="GO:0005524">
    <property type="term" value="F:ATP binding"/>
    <property type="evidence" value="ECO:0007669"/>
    <property type="project" value="InterPro"/>
</dbReference>
<dbReference type="Proteomes" id="UP000077115">
    <property type="component" value="Unassembled WGS sequence"/>
</dbReference>
<dbReference type="Pfam" id="PF00271">
    <property type="entry name" value="Helicase_C"/>
    <property type="match status" value="1"/>
</dbReference>
<feature type="domain" description="Helicase ATP-binding" evidence="2">
    <location>
        <begin position="1"/>
        <end position="164"/>
    </location>
</feature>
<protein>
    <recommendedName>
        <fullName evidence="6">P-loop containing nucleoside triphosphate hydrolase protein</fullName>
    </recommendedName>
</protein>
<dbReference type="InterPro" id="IPR006935">
    <property type="entry name" value="Helicase/UvrB_N"/>
</dbReference>
<dbReference type="STRING" id="403673.A0A177WEW0"/>
<keyword evidence="1" id="KW-0067">ATP-binding</keyword>
<dbReference type="Pfam" id="PF04851">
    <property type="entry name" value="ResIII"/>
    <property type="match status" value="1"/>
</dbReference>
<dbReference type="AlphaFoldDB" id="A0A177WEW0"/>
<dbReference type="PROSITE" id="PS51192">
    <property type="entry name" value="HELICASE_ATP_BIND_1"/>
    <property type="match status" value="1"/>
</dbReference>
<dbReference type="OrthoDB" id="16911at2759"/>
<evidence type="ECO:0000313" key="4">
    <source>
        <dbReference type="EMBL" id="OAJ38080.1"/>
    </source>
</evidence>
<proteinExistence type="predicted"/>
<dbReference type="SMART" id="SM00487">
    <property type="entry name" value="DEXDc"/>
    <property type="match status" value="1"/>
</dbReference>
<evidence type="ECO:0000259" key="3">
    <source>
        <dbReference type="PROSITE" id="PS51194"/>
    </source>
</evidence>
<dbReference type="GO" id="GO:0016787">
    <property type="term" value="F:hydrolase activity"/>
    <property type="evidence" value="ECO:0007669"/>
    <property type="project" value="InterPro"/>
</dbReference>
<reference evidence="4 5" key="2">
    <citation type="submission" date="2016-05" db="EMBL/GenBank/DDBJ databases">
        <title>Lineage-specific infection strategies underlie the spectrum of fungal disease in amphibians.</title>
        <authorList>
            <person name="Cuomo C.A."/>
            <person name="Farrer R.A."/>
            <person name="James T."/>
            <person name="Longcore J."/>
            <person name="Birren B."/>
        </authorList>
    </citation>
    <scope>NUCLEOTIDE SEQUENCE [LARGE SCALE GENOMIC DNA]</scope>
    <source>
        <strain evidence="4 5">JEL423</strain>
    </source>
</reference>
<gene>
    <name evidence="4" type="ORF">BDEG_22047</name>
</gene>
<dbReference type="InterPro" id="IPR050742">
    <property type="entry name" value="Helicase_Restrict-Modif_Enz"/>
</dbReference>
<dbReference type="PANTHER" id="PTHR47396:SF1">
    <property type="entry name" value="ATP-DEPENDENT HELICASE IRC3-RELATED"/>
    <property type="match status" value="1"/>
</dbReference>
<dbReference type="PROSITE" id="PS51194">
    <property type="entry name" value="HELICASE_CTER"/>
    <property type="match status" value="1"/>
</dbReference>
<dbReference type="InterPro" id="IPR001650">
    <property type="entry name" value="Helicase_C-like"/>
</dbReference>
<reference evidence="4 5" key="1">
    <citation type="submission" date="2006-10" db="EMBL/GenBank/DDBJ databases">
        <title>The Genome Sequence of Batrachochytrium dendrobatidis JEL423.</title>
        <authorList>
            <consortium name="The Broad Institute Genome Sequencing Platform"/>
            <person name="Birren B."/>
            <person name="Lander E."/>
            <person name="Galagan J."/>
            <person name="Cuomo C."/>
            <person name="Devon K."/>
            <person name="Jaffe D."/>
            <person name="Butler J."/>
            <person name="Alvarez P."/>
            <person name="Gnerre S."/>
            <person name="Grabherr M."/>
            <person name="Kleber M."/>
            <person name="Mauceli E."/>
            <person name="Brockman W."/>
            <person name="Young S."/>
            <person name="LaButti K."/>
            <person name="Sykes S."/>
            <person name="DeCaprio D."/>
            <person name="Crawford M."/>
            <person name="Koehrsen M."/>
            <person name="Engels R."/>
            <person name="Montgomery P."/>
            <person name="Pearson M."/>
            <person name="Howarth C."/>
            <person name="Larson L."/>
            <person name="White J."/>
            <person name="O'Leary S."/>
            <person name="Kodira C."/>
            <person name="Zeng Q."/>
            <person name="Yandava C."/>
            <person name="Alvarado L."/>
            <person name="Longcore J."/>
            <person name="James T."/>
        </authorList>
    </citation>
    <scope>NUCLEOTIDE SEQUENCE [LARGE SCALE GENOMIC DNA]</scope>
    <source>
        <strain evidence="4 5">JEL423</strain>
    </source>
</reference>
<dbReference type="VEuPathDB" id="FungiDB:BDEG_22047"/>
<dbReference type="GO" id="GO:0061749">
    <property type="term" value="F:forked DNA-dependent helicase activity"/>
    <property type="evidence" value="ECO:0007669"/>
    <property type="project" value="TreeGrafter"/>
</dbReference>
<feature type="domain" description="Helicase C-terminal" evidence="3">
    <location>
        <begin position="219"/>
        <end position="366"/>
    </location>
</feature>
<dbReference type="EMBL" id="DS022301">
    <property type="protein sequence ID" value="OAJ38080.1"/>
    <property type="molecule type" value="Genomic_DNA"/>
</dbReference>
<evidence type="ECO:0008006" key="6">
    <source>
        <dbReference type="Google" id="ProtNLM"/>
    </source>
</evidence>
<dbReference type="PANTHER" id="PTHR47396">
    <property type="entry name" value="TYPE I RESTRICTION ENZYME ECOKI R PROTEIN"/>
    <property type="match status" value="1"/>
</dbReference>
<dbReference type="GO" id="GO:0036121">
    <property type="term" value="F:double-stranded DNA helicase activity"/>
    <property type="evidence" value="ECO:0007669"/>
    <property type="project" value="TreeGrafter"/>
</dbReference>
<evidence type="ECO:0000259" key="2">
    <source>
        <dbReference type="PROSITE" id="PS51192"/>
    </source>
</evidence>
<dbReference type="Gene3D" id="3.40.50.300">
    <property type="entry name" value="P-loop containing nucleotide triphosphate hydrolases"/>
    <property type="match status" value="2"/>
</dbReference>
<dbReference type="GO" id="GO:0005759">
    <property type="term" value="C:mitochondrial matrix"/>
    <property type="evidence" value="ECO:0007669"/>
    <property type="project" value="TreeGrafter"/>
</dbReference>
<dbReference type="InterPro" id="IPR014001">
    <property type="entry name" value="Helicase_ATP-bd"/>
</dbReference>
<keyword evidence="1" id="KW-0547">Nucleotide-binding</keyword>